<organism evidence="1 2">
    <name type="scientific">Pseudomonas lutea</name>
    <dbReference type="NCBI Taxonomy" id="243924"/>
    <lineage>
        <taxon>Bacteria</taxon>
        <taxon>Pseudomonadati</taxon>
        <taxon>Pseudomonadota</taxon>
        <taxon>Gammaproteobacteria</taxon>
        <taxon>Pseudomonadales</taxon>
        <taxon>Pseudomonadaceae</taxon>
        <taxon>Pseudomonas</taxon>
    </lineage>
</organism>
<sequence>MTYNPEIHVFTKEQLDEHDLNIASKVHQATVASVVRQLNRKSPGQLLNSSRDNGKSLLWDDEKLKKVLAHIEDS</sequence>
<name>A0A9X8MHM8_9PSED</name>
<dbReference type="EMBL" id="FOEV01000025">
    <property type="protein sequence ID" value="SER46851.1"/>
    <property type="molecule type" value="Genomic_DNA"/>
</dbReference>
<gene>
    <name evidence="1" type="ORF">SAMN05216409_12510</name>
</gene>
<proteinExistence type="predicted"/>
<evidence type="ECO:0000313" key="1">
    <source>
        <dbReference type="EMBL" id="SER46851.1"/>
    </source>
</evidence>
<dbReference type="AlphaFoldDB" id="A0A9X8MHM8"/>
<protein>
    <submittedName>
        <fullName evidence="1">Uncharacterized protein</fullName>
    </submittedName>
</protein>
<accession>A0A9X8MHM8</accession>
<evidence type="ECO:0000313" key="2">
    <source>
        <dbReference type="Proteomes" id="UP000183210"/>
    </source>
</evidence>
<dbReference type="Proteomes" id="UP000183210">
    <property type="component" value="Unassembled WGS sequence"/>
</dbReference>
<reference evidence="1 2" key="1">
    <citation type="submission" date="2016-10" db="EMBL/GenBank/DDBJ databases">
        <authorList>
            <person name="Varghese N."/>
            <person name="Submissions S."/>
        </authorList>
    </citation>
    <scope>NUCLEOTIDE SEQUENCE [LARGE SCALE GENOMIC DNA]</scope>
    <source>
        <strain evidence="1 2">LMG 21974</strain>
    </source>
</reference>
<comment type="caution">
    <text evidence="1">The sequence shown here is derived from an EMBL/GenBank/DDBJ whole genome shotgun (WGS) entry which is preliminary data.</text>
</comment>